<gene>
    <name evidence="1" type="ORF">ERS852473_01293</name>
</gene>
<dbReference type="RefSeq" id="WP_055258776.1">
    <property type="nucleotide sequence ID" value="NZ_BCMV01000019.1"/>
</dbReference>
<dbReference type="EMBL" id="CYZR01000004">
    <property type="protein sequence ID" value="CUN87190.1"/>
    <property type="molecule type" value="Genomic_DNA"/>
</dbReference>
<accession>A0ABM9UPZ8</accession>
<proteinExistence type="predicted"/>
<comment type="caution">
    <text evidence="1">The sequence shown here is derived from an EMBL/GenBank/DDBJ whole genome shotgun (WGS) entry which is preliminary data.</text>
</comment>
<evidence type="ECO:0000313" key="1">
    <source>
        <dbReference type="EMBL" id="CUN87190.1"/>
    </source>
</evidence>
<keyword evidence="2" id="KW-1185">Reference proteome</keyword>
<evidence type="ECO:0008006" key="3">
    <source>
        <dbReference type="Google" id="ProtNLM"/>
    </source>
</evidence>
<sequence>MQKNNHFKFFKDNNIEKIIDEVEDRIFKIVVPINKENKNSILIVLKAPKPYQLEDSMKSLKRATKYLLDHDDEFGGIKRISFVFVFPCIEYTKYALEEIFKTKGELFLLGNEGIWQNGEFIKNDLVIFEEMIDCNHIIFAWGEPPIGLKSIFEDRIQYILKGYKTVKNNCFDLKKTYVVGSSTSQGYPRACSSWAKDMELIEWQI</sequence>
<protein>
    <recommendedName>
        <fullName evidence="3">DUF1643 domain-containing protein</fullName>
    </recommendedName>
</protein>
<organism evidence="1 2">
    <name type="scientific">Sarcina ventriculi</name>
    <name type="common">Clostridium ventriculi</name>
    <dbReference type="NCBI Taxonomy" id="1267"/>
    <lineage>
        <taxon>Bacteria</taxon>
        <taxon>Bacillati</taxon>
        <taxon>Bacillota</taxon>
        <taxon>Clostridia</taxon>
        <taxon>Eubacteriales</taxon>
        <taxon>Clostridiaceae</taxon>
        <taxon>Sarcina</taxon>
    </lineage>
</organism>
<evidence type="ECO:0000313" key="2">
    <source>
        <dbReference type="Proteomes" id="UP000095488"/>
    </source>
</evidence>
<reference evidence="1 2" key="1">
    <citation type="submission" date="2015-09" db="EMBL/GenBank/DDBJ databases">
        <authorList>
            <consortium name="Pathogen Informatics"/>
        </authorList>
    </citation>
    <scope>NUCLEOTIDE SEQUENCE [LARGE SCALE GENOMIC DNA]</scope>
    <source>
        <strain evidence="1 2">2789STDY5834858</strain>
    </source>
</reference>
<name>A0ABM9UPZ8_SARVE</name>
<dbReference type="Proteomes" id="UP000095488">
    <property type="component" value="Unassembled WGS sequence"/>
</dbReference>